<comment type="similarity">
    <text evidence="6">Belongs to the globin family.</text>
</comment>
<evidence type="ECO:0000256" key="6">
    <source>
        <dbReference type="RuleBase" id="RU000356"/>
    </source>
</evidence>
<dbReference type="PROSITE" id="PS01033">
    <property type="entry name" value="GLOBIN"/>
    <property type="match status" value="1"/>
</dbReference>
<evidence type="ECO:0000256" key="7">
    <source>
        <dbReference type="SAM" id="SignalP"/>
    </source>
</evidence>
<keyword evidence="2 6" id="KW-0349">Heme</keyword>
<dbReference type="InterPro" id="IPR002336">
    <property type="entry name" value="Erythrocruorin"/>
</dbReference>
<dbReference type="InterPro" id="IPR000971">
    <property type="entry name" value="Globin"/>
</dbReference>
<dbReference type="AlphaFoldDB" id="S6BEK5"/>
<dbReference type="PRINTS" id="PR00611">
    <property type="entry name" value="ERYTHCRUORIN"/>
</dbReference>
<dbReference type="InterPro" id="IPR009050">
    <property type="entry name" value="Globin-like_sf"/>
</dbReference>
<dbReference type="Gene3D" id="1.10.490.10">
    <property type="entry name" value="Globins"/>
    <property type="match status" value="1"/>
</dbReference>
<feature type="chain" id="PRO_5012361872" evidence="7">
    <location>
        <begin position="16"/>
        <end position="170"/>
    </location>
</feature>
<dbReference type="GO" id="GO:0019825">
    <property type="term" value="F:oxygen binding"/>
    <property type="evidence" value="ECO:0007669"/>
    <property type="project" value="InterPro"/>
</dbReference>
<dbReference type="EMBL" id="AB842134">
    <property type="protein sequence ID" value="BAN67591.1"/>
    <property type="molecule type" value="mRNA"/>
</dbReference>
<keyword evidence="1 6" id="KW-0813">Transport</keyword>
<name>S6BEK5_POLVA</name>
<dbReference type="CDD" id="cd01040">
    <property type="entry name" value="Mb-like"/>
    <property type="match status" value="1"/>
</dbReference>
<dbReference type="GO" id="GO:0005344">
    <property type="term" value="F:oxygen carrier activity"/>
    <property type="evidence" value="ECO:0007669"/>
    <property type="project" value="UniProtKB-KW"/>
</dbReference>
<keyword evidence="4" id="KW-0479">Metal-binding</keyword>
<evidence type="ECO:0000256" key="2">
    <source>
        <dbReference type="ARBA" id="ARBA00022617"/>
    </source>
</evidence>
<evidence type="ECO:0000256" key="4">
    <source>
        <dbReference type="ARBA" id="ARBA00022723"/>
    </source>
</evidence>
<sequence length="170" mass="18915">MKFIIGILLIGVVITLDLPVPGDVEQISKAWDAVKNNEIEILYFIFKSYPDIQARFPKFAGKDLDSIKGSADFAIHATRIVSFITQLYSFGKYGASHYAAGFTIVNEFASNHKNRGIPKDQLSEFCTALTKYVSTHAPWDDNIAAAWSRGMKSFLEVSFANYDGHPINSV</sequence>
<evidence type="ECO:0000313" key="9">
    <source>
        <dbReference type="EMBL" id="BAN67591.1"/>
    </source>
</evidence>
<gene>
    <name evidence="9" type="primary">PvHb24</name>
</gene>
<organism evidence="9">
    <name type="scientific">Polypedilum vanderplanki</name>
    <name type="common">Sleeping chironomid midge</name>
    <dbReference type="NCBI Taxonomy" id="319348"/>
    <lineage>
        <taxon>Eukaryota</taxon>
        <taxon>Metazoa</taxon>
        <taxon>Ecdysozoa</taxon>
        <taxon>Arthropoda</taxon>
        <taxon>Hexapoda</taxon>
        <taxon>Insecta</taxon>
        <taxon>Pterygota</taxon>
        <taxon>Neoptera</taxon>
        <taxon>Endopterygota</taxon>
        <taxon>Diptera</taxon>
        <taxon>Nematocera</taxon>
        <taxon>Chironomoidea</taxon>
        <taxon>Chironomidae</taxon>
        <taxon>Chironominae</taxon>
        <taxon>Polypedilum</taxon>
        <taxon>Polypedilum</taxon>
    </lineage>
</organism>
<keyword evidence="7" id="KW-0732">Signal</keyword>
<feature type="domain" description="Globin" evidence="8">
    <location>
        <begin position="18"/>
        <end position="163"/>
    </location>
</feature>
<keyword evidence="3 6" id="KW-0561">Oxygen transport</keyword>
<accession>S6BEK5</accession>
<evidence type="ECO:0000256" key="3">
    <source>
        <dbReference type="ARBA" id="ARBA00022621"/>
    </source>
</evidence>
<dbReference type="GO" id="GO:0005833">
    <property type="term" value="C:hemoglobin complex"/>
    <property type="evidence" value="ECO:0007669"/>
    <property type="project" value="InterPro"/>
</dbReference>
<evidence type="ECO:0000256" key="1">
    <source>
        <dbReference type="ARBA" id="ARBA00022448"/>
    </source>
</evidence>
<dbReference type="SUPFAM" id="SSF46458">
    <property type="entry name" value="Globin-like"/>
    <property type="match status" value="1"/>
</dbReference>
<evidence type="ECO:0000259" key="8">
    <source>
        <dbReference type="PROSITE" id="PS01033"/>
    </source>
</evidence>
<dbReference type="GO" id="GO:0005576">
    <property type="term" value="C:extracellular region"/>
    <property type="evidence" value="ECO:0007669"/>
    <property type="project" value="InterPro"/>
</dbReference>
<reference evidence="9" key="1">
    <citation type="submission" date="2013-07" db="EMBL/GenBank/DDBJ databases">
        <title>Functional and evolutionary insights for the origin and mechanisms of complete desiccation tolerance from genome of the sleeping chironomid Polypedilum vanderplanki.</title>
        <authorList>
            <person name="Gusev O."/>
            <person name="Suetsugu Y."/>
            <person name="Cornette R."/>
            <person name="Kawashima T."/>
            <person name="Logacheva M."/>
            <person name="Kondrashev A."/>
            <person name="Penin A."/>
            <person name="Hatanaka R."/>
            <person name="Kikuta S."/>
            <person name="Shimura S."/>
            <person name="Katayose Y."/>
            <person name="Matsumoto T."/>
            <person name="Shagimardanova E."/>
            <person name="Alexeev D."/>
            <person name="Govorun V."/>
            <person name="Wisecaver J."/>
            <person name="Mikheyev A."/>
            <person name="Koyanagi R."/>
            <person name="Nishiyama T."/>
            <person name="Shigenobu S."/>
            <person name="Shibata T.F."/>
            <person name="Hasebe M."/>
            <person name="Okuda T."/>
            <person name="Satoh N."/>
            <person name="Kikawada T."/>
        </authorList>
    </citation>
    <scope>NUCLEOTIDE SEQUENCE</scope>
</reference>
<proteinExistence type="evidence at transcript level"/>
<dbReference type="Pfam" id="PF00042">
    <property type="entry name" value="Globin"/>
    <property type="match status" value="1"/>
</dbReference>
<dbReference type="GO" id="GO:0020037">
    <property type="term" value="F:heme binding"/>
    <property type="evidence" value="ECO:0007669"/>
    <property type="project" value="InterPro"/>
</dbReference>
<protein>
    <submittedName>
        <fullName evidence="9">Globin</fullName>
    </submittedName>
</protein>
<evidence type="ECO:0000256" key="5">
    <source>
        <dbReference type="ARBA" id="ARBA00023004"/>
    </source>
</evidence>
<dbReference type="GO" id="GO:0046872">
    <property type="term" value="F:metal ion binding"/>
    <property type="evidence" value="ECO:0007669"/>
    <property type="project" value="UniProtKB-KW"/>
</dbReference>
<dbReference type="InterPro" id="IPR044399">
    <property type="entry name" value="Mb-like_M"/>
</dbReference>
<keyword evidence="5" id="KW-0408">Iron</keyword>
<feature type="signal peptide" evidence="7">
    <location>
        <begin position="1"/>
        <end position="15"/>
    </location>
</feature>
<dbReference type="InterPro" id="IPR012292">
    <property type="entry name" value="Globin/Proto"/>
</dbReference>